<dbReference type="InterPro" id="IPR024311">
    <property type="entry name" value="Lipocalin-like"/>
</dbReference>
<evidence type="ECO:0000259" key="2">
    <source>
        <dbReference type="Pfam" id="PF13648"/>
    </source>
</evidence>
<feature type="signal peptide" evidence="1">
    <location>
        <begin position="1"/>
        <end position="26"/>
    </location>
</feature>
<comment type="caution">
    <text evidence="3">The sequence shown here is derived from an EMBL/GenBank/DDBJ whole genome shotgun (WGS) entry which is preliminary data.</text>
</comment>
<dbReference type="EMBL" id="BAABDI010000022">
    <property type="protein sequence ID" value="GAA3982764.1"/>
    <property type="molecule type" value="Genomic_DNA"/>
</dbReference>
<protein>
    <recommendedName>
        <fullName evidence="2">Lipocalin-like domain-containing protein</fullName>
    </recommendedName>
</protein>
<feature type="domain" description="Lipocalin-like" evidence="2">
    <location>
        <begin position="46"/>
        <end position="140"/>
    </location>
</feature>
<accession>A0ABP7QHW1</accession>
<sequence length="144" mass="16086">MIISQKPLFMLHSIARLLPLSLLLLAATCKPNDSSNKTAAPALKQLEGTWLVSREENSGDTLVYRPNTYKFPPSRGRTGFAFKPFGRFEQFDIAPTDGLAGRAGTWTADGDTRLRIHLTEGTEPDYTLEIISLEKQVLKLRRLP</sequence>
<feature type="chain" id="PRO_5045786121" description="Lipocalin-like domain-containing protein" evidence="1">
    <location>
        <begin position="27"/>
        <end position="144"/>
    </location>
</feature>
<keyword evidence="4" id="KW-1185">Reference proteome</keyword>
<evidence type="ECO:0000256" key="1">
    <source>
        <dbReference type="SAM" id="SignalP"/>
    </source>
</evidence>
<gene>
    <name evidence="3" type="ORF">GCM10022407_30050</name>
</gene>
<dbReference type="Proteomes" id="UP001501556">
    <property type="component" value="Unassembled WGS sequence"/>
</dbReference>
<evidence type="ECO:0000313" key="3">
    <source>
        <dbReference type="EMBL" id="GAA3982764.1"/>
    </source>
</evidence>
<proteinExistence type="predicted"/>
<organism evidence="3 4">
    <name type="scientific">Hymenobacter antarcticus</name>
    <dbReference type="NCBI Taxonomy" id="486270"/>
    <lineage>
        <taxon>Bacteria</taxon>
        <taxon>Pseudomonadati</taxon>
        <taxon>Bacteroidota</taxon>
        <taxon>Cytophagia</taxon>
        <taxon>Cytophagales</taxon>
        <taxon>Hymenobacteraceae</taxon>
        <taxon>Hymenobacter</taxon>
    </lineage>
</organism>
<name>A0ABP7QHW1_9BACT</name>
<keyword evidence="1" id="KW-0732">Signal</keyword>
<dbReference type="Pfam" id="PF13648">
    <property type="entry name" value="Lipocalin_4"/>
    <property type="match status" value="1"/>
</dbReference>
<reference evidence="4" key="1">
    <citation type="journal article" date="2019" name="Int. J. Syst. Evol. Microbiol.">
        <title>The Global Catalogue of Microorganisms (GCM) 10K type strain sequencing project: providing services to taxonomists for standard genome sequencing and annotation.</title>
        <authorList>
            <consortium name="The Broad Institute Genomics Platform"/>
            <consortium name="The Broad Institute Genome Sequencing Center for Infectious Disease"/>
            <person name="Wu L."/>
            <person name="Ma J."/>
        </authorList>
    </citation>
    <scope>NUCLEOTIDE SEQUENCE [LARGE SCALE GENOMIC DNA]</scope>
    <source>
        <strain evidence="4">JCM 17217</strain>
    </source>
</reference>
<evidence type="ECO:0000313" key="4">
    <source>
        <dbReference type="Proteomes" id="UP001501556"/>
    </source>
</evidence>